<dbReference type="PANTHER" id="PTHR31328:SF2">
    <property type="entry name" value="BIOGENESIS OF LYSOSOME-RELATED ORGANELLES COMPLEX 1 SUBUNIT 6"/>
    <property type="match status" value="1"/>
</dbReference>
<proteinExistence type="predicted"/>
<dbReference type="OMA" id="HYISIAW"/>
<dbReference type="Proteomes" id="UP000695026">
    <property type="component" value="Unplaced"/>
</dbReference>
<dbReference type="KEGG" id="pbi:112540507"/>
<gene>
    <name evidence="3" type="primary">BLOC1S6</name>
</gene>
<feature type="region of interest" description="Disordered" evidence="1">
    <location>
        <begin position="174"/>
        <end position="203"/>
    </location>
</feature>
<dbReference type="RefSeq" id="XP_025021753.1">
    <property type="nucleotide sequence ID" value="XM_025165985.1"/>
</dbReference>
<evidence type="ECO:0000256" key="1">
    <source>
        <dbReference type="SAM" id="MobiDB-lite"/>
    </source>
</evidence>
<name>A0A9F5IUJ6_PYTBI</name>
<keyword evidence="2" id="KW-1185">Reference proteome</keyword>
<dbReference type="GO" id="GO:0030133">
    <property type="term" value="C:transport vesicle"/>
    <property type="evidence" value="ECO:0007669"/>
    <property type="project" value="TreeGrafter"/>
</dbReference>
<evidence type="ECO:0000313" key="3">
    <source>
        <dbReference type="RefSeq" id="XP_025021753.1"/>
    </source>
</evidence>
<accession>A0A9F5IUJ6</accession>
<dbReference type="AlphaFoldDB" id="A0A9F5IUJ6"/>
<dbReference type="InterPro" id="IPR028119">
    <property type="entry name" value="Snapin/Pallidin/Snn1"/>
</dbReference>
<sequence length="203" mass="23457">MVDVLHYISIAWNGSFLIEVTLTYKGIPATGRPGEAASRAPLLTPPPEEVLPGSLRLDLNDNSPDEGLIDEFPMIDKKAVEQLTEGLISHYLPDLQRSKLALKELTQNQEVLLETVQQEISKFKECNSILDINMLFSEAKYYHNKLVNIRKEMLLLHEKTSKLKRRALKLQQKRQKEELEREQQREKELEREKQLTAKPAKRT</sequence>
<dbReference type="PANTHER" id="PTHR31328">
    <property type="entry name" value="BIOGENESIS OF LYSOSOME-RELATED ORGANELLES COMPLEX 1 SUBUNIT 6"/>
    <property type="match status" value="1"/>
</dbReference>
<evidence type="ECO:0000313" key="2">
    <source>
        <dbReference type="Proteomes" id="UP000695026"/>
    </source>
</evidence>
<dbReference type="GeneID" id="112540507"/>
<feature type="compositionally biased region" description="Basic and acidic residues" evidence="1">
    <location>
        <begin position="174"/>
        <end position="195"/>
    </location>
</feature>
<reference evidence="3" key="1">
    <citation type="submission" date="2025-08" db="UniProtKB">
        <authorList>
            <consortium name="RefSeq"/>
        </authorList>
    </citation>
    <scope>IDENTIFICATION</scope>
    <source>
        <tissue evidence="3">Liver</tissue>
    </source>
</reference>
<dbReference type="GO" id="GO:0031083">
    <property type="term" value="C:BLOC-1 complex"/>
    <property type="evidence" value="ECO:0007669"/>
    <property type="project" value="TreeGrafter"/>
</dbReference>
<organism evidence="2 3">
    <name type="scientific">Python bivittatus</name>
    <name type="common">Burmese python</name>
    <name type="synonym">Python molurus bivittatus</name>
    <dbReference type="NCBI Taxonomy" id="176946"/>
    <lineage>
        <taxon>Eukaryota</taxon>
        <taxon>Metazoa</taxon>
        <taxon>Chordata</taxon>
        <taxon>Craniata</taxon>
        <taxon>Vertebrata</taxon>
        <taxon>Euteleostomi</taxon>
        <taxon>Lepidosauria</taxon>
        <taxon>Squamata</taxon>
        <taxon>Bifurcata</taxon>
        <taxon>Unidentata</taxon>
        <taxon>Episquamata</taxon>
        <taxon>Toxicofera</taxon>
        <taxon>Serpentes</taxon>
        <taxon>Henophidia</taxon>
        <taxon>Pythonidae</taxon>
        <taxon>Python</taxon>
    </lineage>
</organism>
<dbReference type="Pfam" id="PF14712">
    <property type="entry name" value="Snapin_Pallidin"/>
    <property type="match status" value="1"/>
</dbReference>
<dbReference type="OrthoDB" id="19659at2759"/>
<dbReference type="CTD" id="26258"/>
<protein>
    <submittedName>
        <fullName evidence="3">Biogenesis of lysosome-related organelles complex 1 subunit 6</fullName>
    </submittedName>
</protein>